<dbReference type="STRING" id="1344416.A0A138ZZH8"/>
<dbReference type="SMART" id="SM00580">
    <property type="entry name" value="PUG"/>
    <property type="match status" value="1"/>
</dbReference>
<dbReference type="InterPro" id="IPR038357">
    <property type="entry name" value="KEN_sf"/>
</dbReference>
<dbReference type="GO" id="GO:0006397">
    <property type="term" value="P:mRNA processing"/>
    <property type="evidence" value="ECO:0007669"/>
    <property type="project" value="InterPro"/>
</dbReference>
<feature type="compositionally biased region" description="Acidic residues" evidence="4">
    <location>
        <begin position="681"/>
        <end position="699"/>
    </location>
</feature>
<accession>A0A138ZZH8</accession>
<feature type="compositionally biased region" description="Low complexity" evidence="4">
    <location>
        <begin position="567"/>
        <end position="582"/>
    </location>
</feature>
<feature type="region of interest" description="Disordered" evidence="4">
    <location>
        <begin position="57"/>
        <end position="225"/>
    </location>
</feature>
<keyword evidence="2" id="KW-0547">Nucleotide-binding</keyword>
<proteinExistence type="predicted"/>
<protein>
    <recommendedName>
        <fullName evidence="9">Protein kinase domain-containing protein</fullName>
    </recommendedName>
</protein>
<evidence type="ECO:0000259" key="6">
    <source>
        <dbReference type="PROSITE" id="PS51392"/>
    </source>
</evidence>
<feature type="compositionally biased region" description="Low complexity" evidence="4">
    <location>
        <begin position="118"/>
        <end position="127"/>
    </location>
</feature>
<evidence type="ECO:0000256" key="3">
    <source>
        <dbReference type="ARBA" id="ARBA00022840"/>
    </source>
</evidence>
<dbReference type="GO" id="GO:0070059">
    <property type="term" value="P:intrinsic apoptotic signaling pathway in response to endoplasmic reticulum stress"/>
    <property type="evidence" value="ECO:0007669"/>
    <property type="project" value="TreeGrafter"/>
</dbReference>
<dbReference type="GO" id="GO:0004674">
    <property type="term" value="F:protein serine/threonine kinase activity"/>
    <property type="evidence" value="ECO:0007669"/>
    <property type="project" value="InterPro"/>
</dbReference>
<dbReference type="Pfam" id="PF06479">
    <property type="entry name" value="Ribonuc_2-5A"/>
    <property type="match status" value="1"/>
</dbReference>
<evidence type="ECO:0000313" key="7">
    <source>
        <dbReference type="EMBL" id="KXS09675.1"/>
    </source>
</evidence>
<feature type="compositionally biased region" description="Polar residues" evidence="4">
    <location>
        <begin position="155"/>
        <end position="171"/>
    </location>
</feature>
<feature type="domain" description="KEN" evidence="6">
    <location>
        <begin position="354"/>
        <end position="486"/>
    </location>
</feature>
<dbReference type="GO" id="GO:1990604">
    <property type="term" value="C:IRE1-TRAF2-ASK1 complex"/>
    <property type="evidence" value="ECO:0007669"/>
    <property type="project" value="TreeGrafter"/>
</dbReference>
<keyword evidence="1" id="KW-0732">Signal</keyword>
<evidence type="ECO:0000313" key="8">
    <source>
        <dbReference type="Proteomes" id="UP000070544"/>
    </source>
</evidence>
<dbReference type="AlphaFoldDB" id="A0A138ZZH8"/>
<dbReference type="InterPro" id="IPR045133">
    <property type="entry name" value="IRE1/2-like"/>
</dbReference>
<dbReference type="PROSITE" id="PS50011">
    <property type="entry name" value="PROTEIN_KINASE_DOM"/>
    <property type="match status" value="1"/>
</dbReference>
<evidence type="ECO:0000259" key="5">
    <source>
        <dbReference type="PROSITE" id="PS50011"/>
    </source>
</evidence>
<dbReference type="Gene3D" id="1.20.1440.180">
    <property type="entry name" value="KEN domain"/>
    <property type="match status" value="1"/>
</dbReference>
<reference evidence="7 8" key="1">
    <citation type="journal article" date="2015" name="Genome Biol. Evol.">
        <title>Phylogenomic analyses indicate that early fungi evolved digesting cell walls of algal ancestors of land plants.</title>
        <authorList>
            <person name="Chang Y."/>
            <person name="Wang S."/>
            <person name="Sekimoto S."/>
            <person name="Aerts A.L."/>
            <person name="Choi C."/>
            <person name="Clum A."/>
            <person name="LaButti K.M."/>
            <person name="Lindquist E.A."/>
            <person name="Yee Ngan C."/>
            <person name="Ohm R.A."/>
            <person name="Salamov A.A."/>
            <person name="Grigoriev I.V."/>
            <person name="Spatafora J.W."/>
            <person name="Berbee M.L."/>
        </authorList>
    </citation>
    <scope>NUCLEOTIDE SEQUENCE [LARGE SCALE GENOMIC DNA]</scope>
    <source>
        <strain evidence="7 8">JEL478</strain>
    </source>
</reference>
<feature type="domain" description="Protein kinase" evidence="5">
    <location>
        <begin position="1"/>
        <end position="351"/>
    </location>
</feature>
<feature type="region of interest" description="Disordered" evidence="4">
    <location>
        <begin position="540"/>
        <end position="699"/>
    </location>
</feature>
<feature type="compositionally biased region" description="Basic and acidic residues" evidence="4">
    <location>
        <begin position="506"/>
        <end position="516"/>
    </location>
</feature>
<feature type="region of interest" description="Disordered" evidence="4">
    <location>
        <begin position="489"/>
        <end position="516"/>
    </location>
</feature>
<gene>
    <name evidence="7" type="ORF">M427DRAFT_140622</name>
</gene>
<dbReference type="InterPro" id="IPR011009">
    <property type="entry name" value="Kinase-like_dom_sf"/>
</dbReference>
<name>A0A138ZZH8_GONPJ</name>
<feature type="compositionally biased region" description="Basic residues" evidence="4">
    <location>
        <begin position="66"/>
        <end position="75"/>
    </location>
</feature>
<dbReference type="Proteomes" id="UP000070544">
    <property type="component" value="Unassembled WGS sequence"/>
</dbReference>
<dbReference type="PROSITE" id="PS51392">
    <property type="entry name" value="KEN"/>
    <property type="match status" value="1"/>
</dbReference>
<dbReference type="EMBL" id="KQ965855">
    <property type="protein sequence ID" value="KXS09675.1"/>
    <property type="molecule type" value="Genomic_DNA"/>
</dbReference>
<feature type="compositionally biased region" description="Gly residues" evidence="4">
    <location>
        <begin position="496"/>
        <end position="505"/>
    </location>
</feature>
<keyword evidence="8" id="KW-1185">Reference proteome</keyword>
<evidence type="ECO:0000256" key="4">
    <source>
        <dbReference type="SAM" id="MobiDB-lite"/>
    </source>
</evidence>
<dbReference type="Gene3D" id="1.10.510.10">
    <property type="entry name" value="Transferase(Phosphotransferase) domain 1"/>
    <property type="match status" value="1"/>
</dbReference>
<dbReference type="SUPFAM" id="SSF56112">
    <property type="entry name" value="Protein kinase-like (PK-like)"/>
    <property type="match status" value="1"/>
</dbReference>
<sequence>MAEAVAWCEEVGVVGGAIGPETIFVTPAVGGGNPRLKLACFVLPQLSFLPTIIPAPSLPDSLSDRRNRRKSKSKGRASPSPSDVQTSVVLDGTRLSPPTAGFARDMFDQPIPFRSPTLRPASPALMPSSPPRVSQTTLGSPMAPFSSAPSASVSLQGSPYHQPRLSLSGQSPLMPGQPGQAPSELSLGDPEFIGRGTSVETSGEEGSGSEGEGGRNRRRRSSGRKLDVDEAISDEYLMWCSPELVSVLYQSSHTHTSLSSVFFGPSTDVFSLALVAFCLLTRGNSHPFGLNPATRVRDMLHRRTPDLSPLERSNGLKGEWVEAQSLLREMLAFDPQRRPSAADVVAVHPYFWGAERRIEFLREAADWLKVEPTSPPSPLIVRLETGARLVLGAELDWPRHIDAEVWMELSKRAKYEGEQVRDLVKAVRNLYTEQPPTVKHLLGPLPHGLYLYFASRFPRLLMHVFATIVGDTRARNDRAFVRFWDGGASEDSVSGAGVGGAGGLKGEGRGGSRSRENRGVLYAMEIAKGEERWVHRELELHDDRDGGNGGAPQQGSRSTSRSRSRSKAPAPAPSSGSSAPSRRGTKSELTAAVHVHMQEQEEQLSQARKSRRRSSDWRGGGDAGGEAGGVGAGAGEVDLDTTAKKNKGHKGKKARGGGHVDTATAKQGRGAGSKSGGDSEPSGDDDDDASETDDDSDLE</sequence>
<dbReference type="OrthoDB" id="63989at2759"/>
<feature type="compositionally biased region" description="Low complexity" evidence="4">
    <location>
        <begin position="140"/>
        <end position="154"/>
    </location>
</feature>
<feature type="compositionally biased region" description="Basic residues" evidence="4">
    <location>
        <begin position="644"/>
        <end position="656"/>
    </location>
</feature>
<dbReference type="GO" id="GO:0051082">
    <property type="term" value="F:unfolded protein binding"/>
    <property type="evidence" value="ECO:0007669"/>
    <property type="project" value="TreeGrafter"/>
</dbReference>
<dbReference type="InterPro" id="IPR010513">
    <property type="entry name" value="KEN_dom"/>
</dbReference>
<organism evidence="7 8">
    <name type="scientific">Gonapodya prolifera (strain JEL478)</name>
    <name type="common">Monoblepharis prolifera</name>
    <dbReference type="NCBI Taxonomy" id="1344416"/>
    <lineage>
        <taxon>Eukaryota</taxon>
        <taxon>Fungi</taxon>
        <taxon>Fungi incertae sedis</taxon>
        <taxon>Chytridiomycota</taxon>
        <taxon>Chytridiomycota incertae sedis</taxon>
        <taxon>Monoblepharidomycetes</taxon>
        <taxon>Monoblepharidales</taxon>
        <taxon>Gonapodyaceae</taxon>
        <taxon>Gonapodya</taxon>
    </lineage>
</organism>
<feature type="compositionally biased region" description="Gly residues" evidence="4">
    <location>
        <begin position="618"/>
        <end position="634"/>
    </location>
</feature>
<dbReference type="InterPro" id="IPR000719">
    <property type="entry name" value="Prot_kinase_dom"/>
</dbReference>
<dbReference type="GO" id="GO:0036498">
    <property type="term" value="P:IRE1-mediated unfolded protein response"/>
    <property type="evidence" value="ECO:0007669"/>
    <property type="project" value="TreeGrafter"/>
</dbReference>
<evidence type="ECO:0000256" key="1">
    <source>
        <dbReference type="ARBA" id="ARBA00022729"/>
    </source>
</evidence>
<dbReference type="PANTHER" id="PTHR13954:SF6">
    <property type="entry name" value="NON-SPECIFIC SERINE_THREONINE PROTEIN KINASE"/>
    <property type="match status" value="1"/>
</dbReference>
<keyword evidence="3" id="KW-0067">ATP-binding</keyword>
<dbReference type="GO" id="GO:0004521">
    <property type="term" value="F:RNA endonuclease activity"/>
    <property type="evidence" value="ECO:0007669"/>
    <property type="project" value="InterPro"/>
</dbReference>
<dbReference type="GO" id="GO:0005524">
    <property type="term" value="F:ATP binding"/>
    <property type="evidence" value="ECO:0007669"/>
    <property type="project" value="UniProtKB-KW"/>
</dbReference>
<evidence type="ECO:0000256" key="2">
    <source>
        <dbReference type="ARBA" id="ARBA00022741"/>
    </source>
</evidence>
<evidence type="ECO:0008006" key="9">
    <source>
        <dbReference type="Google" id="ProtNLM"/>
    </source>
</evidence>
<dbReference type="PANTHER" id="PTHR13954">
    <property type="entry name" value="IRE1-RELATED"/>
    <property type="match status" value="1"/>
</dbReference>